<dbReference type="Gene3D" id="6.10.140.2220">
    <property type="match status" value="1"/>
</dbReference>
<feature type="transmembrane region" description="Helical" evidence="5">
    <location>
        <begin position="69"/>
        <end position="92"/>
    </location>
</feature>
<keyword evidence="8" id="KW-1185">Reference proteome</keyword>
<keyword evidence="5" id="KW-0472">Membrane</keyword>
<evidence type="ECO:0000256" key="4">
    <source>
        <dbReference type="SAM" id="MobiDB-lite"/>
    </source>
</evidence>
<dbReference type="EMBL" id="LFIV01000157">
    <property type="protein sequence ID" value="KZL66987.1"/>
    <property type="molecule type" value="Genomic_DNA"/>
</dbReference>
<evidence type="ECO:0000256" key="5">
    <source>
        <dbReference type="SAM" id="Phobius"/>
    </source>
</evidence>
<organism evidence="7 8">
    <name type="scientific">Colletotrichum tofieldiae</name>
    <dbReference type="NCBI Taxonomy" id="708197"/>
    <lineage>
        <taxon>Eukaryota</taxon>
        <taxon>Fungi</taxon>
        <taxon>Dikarya</taxon>
        <taxon>Ascomycota</taxon>
        <taxon>Pezizomycotina</taxon>
        <taxon>Sordariomycetes</taxon>
        <taxon>Hypocreomycetidae</taxon>
        <taxon>Glomerellales</taxon>
        <taxon>Glomerellaceae</taxon>
        <taxon>Colletotrichum</taxon>
        <taxon>Colletotrichum spaethianum species complex</taxon>
    </lineage>
</organism>
<comment type="caution">
    <text evidence="7">The sequence shown here is derived from an EMBL/GenBank/DDBJ whole genome shotgun (WGS) entry which is preliminary data.</text>
</comment>
<dbReference type="SUPFAM" id="SSF144232">
    <property type="entry name" value="HIT/MYND zinc finger-like"/>
    <property type="match status" value="1"/>
</dbReference>
<dbReference type="InterPro" id="IPR002893">
    <property type="entry name" value="Znf_MYND"/>
</dbReference>
<accession>A0A161Y5D1</accession>
<evidence type="ECO:0000256" key="2">
    <source>
        <dbReference type="ARBA" id="ARBA00022771"/>
    </source>
</evidence>
<keyword evidence="1" id="KW-0479">Metal-binding</keyword>
<dbReference type="AlphaFoldDB" id="A0A161Y5D1"/>
<feature type="compositionally biased region" description="Polar residues" evidence="4">
    <location>
        <begin position="1"/>
        <end position="14"/>
    </location>
</feature>
<dbReference type="GO" id="GO:0008270">
    <property type="term" value="F:zinc ion binding"/>
    <property type="evidence" value="ECO:0007669"/>
    <property type="project" value="UniProtKB-KW"/>
</dbReference>
<reference evidence="7 8" key="1">
    <citation type="submission" date="2015-06" db="EMBL/GenBank/DDBJ databases">
        <title>Survival trade-offs in plant roots during colonization by closely related pathogenic and mutualistic fungi.</title>
        <authorList>
            <person name="Hacquard S."/>
            <person name="Kracher B."/>
            <person name="Hiruma K."/>
            <person name="Weinman A."/>
            <person name="Muench P."/>
            <person name="Garrido Oter R."/>
            <person name="Ver Loren van Themaat E."/>
            <person name="Dallerey J.-F."/>
            <person name="Damm U."/>
            <person name="Henrissat B."/>
            <person name="Lespinet O."/>
            <person name="Thon M."/>
            <person name="Kemen E."/>
            <person name="McHardy A.C."/>
            <person name="Schulze-Lefert P."/>
            <person name="O'Connell R.J."/>
        </authorList>
    </citation>
    <scope>NUCLEOTIDE SEQUENCE [LARGE SCALE GENOMIC DNA]</scope>
    <source>
        <strain evidence="7 8">0861</strain>
    </source>
</reference>
<dbReference type="Pfam" id="PF01753">
    <property type="entry name" value="zf-MYND"/>
    <property type="match status" value="1"/>
</dbReference>
<sequence length="900" mass="102642">MNFAPSQSTPPTSDNSEDAFRLHSSSNSISTTQSDENFVDILDFVVNQVEKQQTRSGIFSFTVHAAGTYLFPLTHLISFITLVLTFPLSLIFKRESAFEKILREAEMAHQGLYNSPKRSFFPSTDKQHLLRLFDVAGYTQKRDAGKLAEDSKKSLRELDYILWQEGLPSYLDRTQRYDCMPGDPVDRLFVALPSVAEDDWGFKEPSAAADHDRRVVLALWPYANSSLESILANTQDPNAHDYWWATRFAFSVWERSDLSIRCAFTQLLGQLAVAHVAPIDNDSVNVVPGHKCCVGEGDKPCPGEAYISRNDWLKYARWIHRGRRDSDADLKNRQDQTCASEMGEALHSNRCVKCGIERGDAEAPPKKRMFYCSGCYVSWYPYLRRMYCSKKCQKEDWPKHFPDCQRRKHFLRAVFILKGIASKFMASTYSGLAVDCVGVELRRGGLKRDKVDRSGVPRTAVSPGAYAAGHWIGHQVFPLGQSFLSHKPTADIRKVLAWDAGNNIYYHLQPIIEQIIGPHCDMIVETEVFIRNAKNISALASDTCREGLQIQIAKGKDPMFWPHPVLNCRLKGSDPDDVYIIDLLGDKFGFADIVLPFTSFIKSRHASCISSTVMKDMAPHWYPPSQTGLVTCRDTVSFTWTECIKTYFAKYNPKLKGPWQVARLKEDKWNEKARDIMTISDVIFKDITDRIRRQDIYRQYLVLDPNPYSHEFGIGVTNSQDECDLYKNIWMDRRAYDIIIKDDLVEQHKKLPPGSETLRLTALWADRLTKHGQRAPFDSVKLLGRRAAKHFCICTTHSADDYREMETAWLMHSGIPAADIEVFYKQCERMFGDLMKTGPIPPELFRNLMVPEGAFECMKHMSLEEAKIFMAIGAYITTPNASEFMARIQAQVTKILNSKK</sequence>
<keyword evidence="3" id="KW-0862">Zinc</keyword>
<dbReference type="STRING" id="708197.A0A161Y5D1"/>
<keyword evidence="5" id="KW-1133">Transmembrane helix</keyword>
<dbReference type="Proteomes" id="UP000076552">
    <property type="component" value="Unassembled WGS sequence"/>
</dbReference>
<keyword evidence="2" id="KW-0863">Zinc-finger</keyword>
<evidence type="ECO:0000256" key="1">
    <source>
        <dbReference type="ARBA" id="ARBA00022723"/>
    </source>
</evidence>
<name>A0A161Y5D1_9PEZI</name>
<evidence type="ECO:0000313" key="7">
    <source>
        <dbReference type="EMBL" id="KZL66987.1"/>
    </source>
</evidence>
<evidence type="ECO:0000313" key="8">
    <source>
        <dbReference type="Proteomes" id="UP000076552"/>
    </source>
</evidence>
<feature type="region of interest" description="Disordered" evidence="4">
    <location>
        <begin position="1"/>
        <end position="31"/>
    </location>
</feature>
<gene>
    <name evidence="7" type="ORF">CT0861_09614</name>
</gene>
<proteinExistence type="predicted"/>
<protein>
    <submittedName>
        <fullName evidence="7">MYND finger protein</fullName>
    </submittedName>
</protein>
<evidence type="ECO:0000256" key="3">
    <source>
        <dbReference type="ARBA" id="ARBA00022833"/>
    </source>
</evidence>
<keyword evidence="5" id="KW-0812">Transmembrane</keyword>
<feature type="domain" description="MYND-type" evidence="6">
    <location>
        <begin position="351"/>
        <end position="404"/>
    </location>
</feature>
<evidence type="ECO:0000259" key="6">
    <source>
        <dbReference type="Pfam" id="PF01753"/>
    </source>
</evidence>